<dbReference type="SUPFAM" id="SSF51695">
    <property type="entry name" value="PLC-like phosphodiesterases"/>
    <property type="match status" value="1"/>
</dbReference>
<dbReference type="PANTHER" id="PTHR43805:SF1">
    <property type="entry name" value="GP-PDE DOMAIN-CONTAINING PROTEIN"/>
    <property type="match status" value="1"/>
</dbReference>
<name>A0A6J6EAU7_9ZZZZ</name>
<dbReference type="InterPro" id="IPR030395">
    <property type="entry name" value="GP_PDE_dom"/>
</dbReference>
<accession>A0A6J6EAU7</accession>
<evidence type="ECO:0000259" key="1">
    <source>
        <dbReference type="PROSITE" id="PS51704"/>
    </source>
</evidence>
<proteinExistence type="predicted"/>
<dbReference type="InterPro" id="IPR017946">
    <property type="entry name" value="PLC-like_Pdiesterase_TIM-brl"/>
</dbReference>
<dbReference type="GO" id="GO:0006629">
    <property type="term" value="P:lipid metabolic process"/>
    <property type="evidence" value="ECO:0007669"/>
    <property type="project" value="InterPro"/>
</dbReference>
<evidence type="ECO:0000313" key="2">
    <source>
        <dbReference type="EMBL" id="CAB4572424.1"/>
    </source>
</evidence>
<protein>
    <submittedName>
        <fullName evidence="2">Unannotated protein</fullName>
    </submittedName>
</protein>
<dbReference type="AlphaFoldDB" id="A0A6J6EAU7"/>
<reference evidence="2" key="1">
    <citation type="submission" date="2020-05" db="EMBL/GenBank/DDBJ databases">
        <authorList>
            <person name="Chiriac C."/>
            <person name="Salcher M."/>
            <person name="Ghai R."/>
            <person name="Kavagutti S V."/>
        </authorList>
    </citation>
    <scope>NUCLEOTIDE SEQUENCE</scope>
</reference>
<dbReference type="PROSITE" id="PS51704">
    <property type="entry name" value="GP_PDE"/>
    <property type="match status" value="1"/>
</dbReference>
<organism evidence="2">
    <name type="scientific">freshwater metagenome</name>
    <dbReference type="NCBI Taxonomy" id="449393"/>
    <lineage>
        <taxon>unclassified sequences</taxon>
        <taxon>metagenomes</taxon>
        <taxon>ecological metagenomes</taxon>
    </lineage>
</organism>
<dbReference type="PANTHER" id="PTHR43805">
    <property type="entry name" value="GLYCEROPHOSPHORYL DIESTER PHOSPHODIESTERASE"/>
    <property type="match status" value="1"/>
</dbReference>
<dbReference type="Gene3D" id="3.20.20.190">
    <property type="entry name" value="Phosphatidylinositol (PI) phosphodiesterase"/>
    <property type="match status" value="1"/>
</dbReference>
<dbReference type="GO" id="GO:0008081">
    <property type="term" value="F:phosphoric diester hydrolase activity"/>
    <property type="evidence" value="ECO:0007669"/>
    <property type="project" value="InterPro"/>
</dbReference>
<gene>
    <name evidence="2" type="ORF">UFOPK1591_01373</name>
</gene>
<feature type="domain" description="GP-PDE" evidence="1">
    <location>
        <begin position="15"/>
        <end position="260"/>
    </location>
</feature>
<dbReference type="Pfam" id="PF03009">
    <property type="entry name" value="GDPD"/>
    <property type="match status" value="1"/>
</dbReference>
<sequence>MTVPHTSSFFPSDRVAVLAHRGLATGSPENSLAAFQAAIDAGADVIECDVRATKDGIAVFAHDETLERVFDNPARVRDLTYLDLKRMATTAGLPEDHGVISVADALVRLPEARFNIDVKESLVIEPLAQAVVEMQALDRVLITSFSGPRRRSTLSRIKKLSGSSAMTSGSADTVAGVVLACFVGATWLARRWSRGVRILQIPVRVLGVNTSSPRMIRKLHRAGFVVQFWTINEVAEAGRLVDAGADGLVTDRCDVLVPIFRTRSGKAKARPLR</sequence>
<dbReference type="EMBL" id="CAEZTD010000143">
    <property type="protein sequence ID" value="CAB4572424.1"/>
    <property type="molecule type" value="Genomic_DNA"/>
</dbReference>